<evidence type="ECO:0000256" key="1">
    <source>
        <dbReference type="ARBA" id="ARBA00022723"/>
    </source>
</evidence>
<dbReference type="Gene3D" id="6.10.140.2220">
    <property type="match status" value="1"/>
</dbReference>
<dbReference type="EMBL" id="JAUEDM010000005">
    <property type="protein sequence ID" value="KAK3316950.1"/>
    <property type="molecule type" value="Genomic_DNA"/>
</dbReference>
<feature type="domain" description="MYND-type" evidence="5">
    <location>
        <begin position="17"/>
        <end position="53"/>
    </location>
</feature>
<keyword evidence="1" id="KW-0479">Metal-binding</keyword>
<evidence type="ECO:0000256" key="3">
    <source>
        <dbReference type="ARBA" id="ARBA00022833"/>
    </source>
</evidence>
<protein>
    <recommendedName>
        <fullName evidence="9">MYND-type zinc finger protein samB</fullName>
    </recommendedName>
</protein>
<gene>
    <name evidence="7" type="ORF">B0H66DRAFT_605220</name>
</gene>
<sequence>MVSTATSLPQECGNPDCQSDSSTFLQPCSRCLYVSYCSRACESAARAAHKPNCFRANYIKFHLGKGYITNPEVELHKAPQTAFGWLSDHSFDFAVKEPDYVRPTNSKKNTMRQMMAIILNGAPDGGKNPSDPREWMLRLVDPTPITLFSADDRKQEGLRKHPYTVEKKNNRVKLWQVLEAADYQGKEMVYHYDFNNNWEHTMTIVHRRAAELTSPGLGFLPSPSSIFVYLSGSGAPGRGRLGWLQQLGGLQGGFRATKPTKEQREKREWFEENYGDIGDPLDLAALVDGWDRDLVNARIEYDWDTHNEVMEYDSPSKNLSTIIMFRAILLAIFINVSAVSSHHERLVLPSYPSIANSELQSVATETRIRVYVQFKDLKPVVDFVFETEGQLQQYQRVITALGVKRVVNVDPRSRSIRVEVPPRAREVEPSRSLNGFILHFERESEASAWNGPICRPVPNSPKAVVISNTGTTATSARCRGRLTRVMPAELPISLPTAASER</sequence>
<organism evidence="7 8">
    <name type="scientific">Apodospora peruviana</name>
    <dbReference type="NCBI Taxonomy" id="516989"/>
    <lineage>
        <taxon>Eukaryota</taxon>
        <taxon>Fungi</taxon>
        <taxon>Dikarya</taxon>
        <taxon>Ascomycota</taxon>
        <taxon>Pezizomycotina</taxon>
        <taxon>Sordariomycetes</taxon>
        <taxon>Sordariomycetidae</taxon>
        <taxon>Sordariales</taxon>
        <taxon>Lasiosphaeriaceae</taxon>
        <taxon>Apodospora</taxon>
    </lineage>
</organism>
<dbReference type="GO" id="GO:0008270">
    <property type="term" value="F:zinc ion binding"/>
    <property type="evidence" value="ECO:0007669"/>
    <property type="project" value="UniProtKB-KW"/>
</dbReference>
<evidence type="ECO:0000259" key="5">
    <source>
        <dbReference type="Pfam" id="PF01753"/>
    </source>
</evidence>
<evidence type="ECO:0000313" key="7">
    <source>
        <dbReference type="EMBL" id="KAK3316950.1"/>
    </source>
</evidence>
<dbReference type="InterPro" id="IPR002893">
    <property type="entry name" value="Znf_MYND"/>
</dbReference>
<accession>A0AAE0I1V5</accession>
<feature type="domain" description="Plasmid pRiA4b Orf3-like" evidence="6">
    <location>
        <begin position="74"/>
        <end position="209"/>
    </location>
</feature>
<dbReference type="Gene3D" id="3.10.290.30">
    <property type="entry name" value="MM3350-like"/>
    <property type="match status" value="1"/>
</dbReference>
<reference evidence="7" key="1">
    <citation type="journal article" date="2023" name="Mol. Phylogenet. Evol.">
        <title>Genome-scale phylogeny and comparative genomics of the fungal order Sordariales.</title>
        <authorList>
            <person name="Hensen N."/>
            <person name="Bonometti L."/>
            <person name="Westerberg I."/>
            <person name="Brannstrom I.O."/>
            <person name="Guillou S."/>
            <person name="Cros-Aarteil S."/>
            <person name="Calhoun S."/>
            <person name="Haridas S."/>
            <person name="Kuo A."/>
            <person name="Mondo S."/>
            <person name="Pangilinan J."/>
            <person name="Riley R."/>
            <person name="LaButti K."/>
            <person name="Andreopoulos B."/>
            <person name="Lipzen A."/>
            <person name="Chen C."/>
            <person name="Yan M."/>
            <person name="Daum C."/>
            <person name="Ng V."/>
            <person name="Clum A."/>
            <person name="Steindorff A."/>
            <person name="Ohm R.A."/>
            <person name="Martin F."/>
            <person name="Silar P."/>
            <person name="Natvig D.O."/>
            <person name="Lalanne C."/>
            <person name="Gautier V."/>
            <person name="Ament-Velasquez S.L."/>
            <person name="Kruys A."/>
            <person name="Hutchinson M.I."/>
            <person name="Powell A.J."/>
            <person name="Barry K."/>
            <person name="Miller A.N."/>
            <person name="Grigoriev I.V."/>
            <person name="Debuchy R."/>
            <person name="Gladieux P."/>
            <person name="Hiltunen Thoren M."/>
            <person name="Johannesson H."/>
        </authorList>
    </citation>
    <scope>NUCLEOTIDE SEQUENCE</scope>
    <source>
        <strain evidence="7">CBS 118394</strain>
    </source>
</reference>
<evidence type="ECO:0000313" key="8">
    <source>
        <dbReference type="Proteomes" id="UP001283341"/>
    </source>
</evidence>
<evidence type="ECO:0000256" key="4">
    <source>
        <dbReference type="SAM" id="MobiDB-lite"/>
    </source>
</evidence>
<evidence type="ECO:0008006" key="9">
    <source>
        <dbReference type="Google" id="ProtNLM"/>
    </source>
</evidence>
<dbReference type="SUPFAM" id="SSF159941">
    <property type="entry name" value="MM3350-like"/>
    <property type="match status" value="1"/>
</dbReference>
<comment type="caution">
    <text evidence="7">The sequence shown here is derived from an EMBL/GenBank/DDBJ whole genome shotgun (WGS) entry which is preliminary data.</text>
</comment>
<dbReference type="InterPro" id="IPR012912">
    <property type="entry name" value="Plasmid_pRiA4b_Orf3-like"/>
</dbReference>
<name>A0AAE0I1V5_9PEZI</name>
<dbReference type="Proteomes" id="UP001283341">
    <property type="component" value="Unassembled WGS sequence"/>
</dbReference>
<evidence type="ECO:0000259" key="6">
    <source>
        <dbReference type="Pfam" id="PF07929"/>
    </source>
</evidence>
<feature type="region of interest" description="Disordered" evidence="4">
    <location>
        <begin position="1"/>
        <end position="21"/>
    </location>
</feature>
<keyword evidence="3" id="KW-0862">Zinc</keyword>
<dbReference type="AlphaFoldDB" id="A0AAE0I1V5"/>
<keyword evidence="2" id="KW-0863">Zinc-finger</keyword>
<proteinExistence type="predicted"/>
<keyword evidence="8" id="KW-1185">Reference proteome</keyword>
<dbReference type="InterPro" id="IPR024047">
    <property type="entry name" value="MM3350-like_sf"/>
</dbReference>
<dbReference type="SUPFAM" id="SSF144232">
    <property type="entry name" value="HIT/MYND zinc finger-like"/>
    <property type="match status" value="1"/>
</dbReference>
<dbReference type="Pfam" id="PF07929">
    <property type="entry name" value="PRiA4_ORF3"/>
    <property type="match status" value="1"/>
</dbReference>
<evidence type="ECO:0000256" key="2">
    <source>
        <dbReference type="ARBA" id="ARBA00022771"/>
    </source>
</evidence>
<reference evidence="7" key="2">
    <citation type="submission" date="2023-06" db="EMBL/GenBank/DDBJ databases">
        <authorList>
            <consortium name="Lawrence Berkeley National Laboratory"/>
            <person name="Haridas S."/>
            <person name="Hensen N."/>
            <person name="Bonometti L."/>
            <person name="Westerberg I."/>
            <person name="Brannstrom I.O."/>
            <person name="Guillou S."/>
            <person name="Cros-Aarteil S."/>
            <person name="Calhoun S."/>
            <person name="Kuo A."/>
            <person name="Mondo S."/>
            <person name="Pangilinan J."/>
            <person name="Riley R."/>
            <person name="Labutti K."/>
            <person name="Andreopoulos B."/>
            <person name="Lipzen A."/>
            <person name="Chen C."/>
            <person name="Yanf M."/>
            <person name="Daum C."/>
            <person name="Ng V."/>
            <person name="Clum A."/>
            <person name="Steindorff A."/>
            <person name="Ohm R."/>
            <person name="Martin F."/>
            <person name="Silar P."/>
            <person name="Natvig D."/>
            <person name="Lalanne C."/>
            <person name="Gautier V."/>
            <person name="Ament-Velasquez S.L."/>
            <person name="Kruys A."/>
            <person name="Hutchinson M.I."/>
            <person name="Powell A.J."/>
            <person name="Barry K."/>
            <person name="Miller A.N."/>
            <person name="Grigoriev I.V."/>
            <person name="Debuchy R."/>
            <person name="Gladieux P."/>
            <person name="Thoren M.H."/>
            <person name="Johannesson H."/>
        </authorList>
    </citation>
    <scope>NUCLEOTIDE SEQUENCE</scope>
    <source>
        <strain evidence="7">CBS 118394</strain>
    </source>
</reference>
<dbReference type="Pfam" id="PF01753">
    <property type="entry name" value="zf-MYND"/>
    <property type="match status" value="1"/>
</dbReference>